<reference evidence="1" key="1">
    <citation type="submission" date="2014-11" db="EMBL/GenBank/DDBJ databases">
        <authorList>
            <person name="Otto D Thomas"/>
            <person name="Naeem Raeece"/>
        </authorList>
    </citation>
    <scope>NUCLEOTIDE SEQUENCE</scope>
</reference>
<gene>
    <name evidence="1" type="ORF">Cvel_4614</name>
</gene>
<dbReference type="EMBL" id="CDMZ01001148">
    <property type="protein sequence ID" value="CEM28088.1"/>
    <property type="molecule type" value="Genomic_DNA"/>
</dbReference>
<dbReference type="VEuPathDB" id="CryptoDB:Cvel_4614"/>
<organism evidence="1">
    <name type="scientific">Chromera velia CCMP2878</name>
    <dbReference type="NCBI Taxonomy" id="1169474"/>
    <lineage>
        <taxon>Eukaryota</taxon>
        <taxon>Sar</taxon>
        <taxon>Alveolata</taxon>
        <taxon>Colpodellida</taxon>
        <taxon>Chromeraceae</taxon>
        <taxon>Chromera</taxon>
    </lineage>
</organism>
<name>A0A0G4GEY4_9ALVE</name>
<protein>
    <submittedName>
        <fullName evidence="1">Uncharacterized protein</fullName>
    </submittedName>
</protein>
<dbReference type="AlphaFoldDB" id="A0A0G4GEY4"/>
<evidence type="ECO:0000313" key="1">
    <source>
        <dbReference type="EMBL" id="CEM28088.1"/>
    </source>
</evidence>
<accession>A0A0G4GEY4</accession>
<sequence>MQTQFQCTMLRVHAQTFHRYAFPRFLSGTRRSLETRASSASPVSFLHHEFSPTQQHFLFVPMFVRDLVERAAPVLADSLTQDVPIVRSLGVPRRTLEEAMMGYADPVRENQNRGQPFLSFAVFDATVACSPAWDSPHGPPWADLPLVAAFISIGSDLTVGGAPQGYSAQCRGPGRDRLRVMDRMLQELDFVARGQLKNPDKTTTLRAVVSGVLREYRGCALHTTARMLIGRAALEYGYKSMLSRAASLGVQLSLHKLGSQVRAEVPYLSYRDVPRRIDEALSISGKRLPPSTEDLETLNKLNADVGVCGQFPFKDARALWCPPGDAKMQGTAPTEMLQIPALRLMELDLVDFVNRLPSTLDRVRLHRWQPPV</sequence>
<proteinExistence type="predicted"/>